<dbReference type="EMBL" id="MH814488">
    <property type="protein sequence ID" value="QBZ78467.1"/>
    <property type="molecule type" value="Genomic_RNA"/>
</dbReference>
<protein>
    <submittedName>
        <fullName evidence="1">Truncated p6</fullName>
    </submittedName>
</protein>
<organism evidence="1">
    <name type="scientific">Grapevine leafroll-associated virus 3</name>
    <dbReference type="NCBI Taxonomy" id="55951"/>
    <lineage>
        <taxon>Viruses</taxon>
        <taxon>Riboviria</taxon>
        <taxon>Orthornavirae</taxon>
        <taxon>Kitrinoviricota</taxon>
        <taxon>Alsuviricetes</taxon>
        <taxon>Martellivirales</taxon>
        <taxon>Closteroviridae</taxon>
        <taxon>Ampelovirus</taxon>
        <taxon>Ampelovirus trivitis</taxon>
    </lineage>
</organism>
<sequence>MYSRVFFFKSWVTLPTLV</sequence>
<reference evidence="1" key="1">
    <citation type="submission" date="2018-08" db="EMBL/GenBank/DDBJ databases">
        <authorList>
            <person name="Rott M.E."/>
            <person name="Phelan J."/>
            <person name="Boyes I."/>
            <person name="Thornton S."/>
            <person name="Belton M."/>
            <person name="Rast H."/>
        </authorList>
    </citation>
    <scope>NUCLEOTIDE SEQUENCE</scope>
    <source>
        <strain evidence="1">17VT16</strain>
    </source>
</reference>
<evidence type="ECO:0000313" key="1">
    <source>
        <dbReference type="EMBL" id="QBZ78467.1"/>
    </source>
</evidence>
<proteinExistence type="predicted"/>
<accession>A0A4D6EA10</accession>
<name>A0A4D6EA10_9CLOS</name>